<evidence type="ECO:0000313" key="1">
    <source>
        <dbReference type="EMBL" id="OAP50348.1"/>
    </source>
</evidence>
<name>A0A178YS09_SINSA</name>
<comment type="caution">
    <text evidence="1">The sequence shown here is derived from an EMBL/GenBank/DDBJ whole genome shotgun (WGS) entry which is preliminary data.</text>
</comment>
<sequence>MPENAATKAATYTTPWDMILRPEPRRVSEKQKGVCMGARDVEAWETGPLSQQCVRVRQRPKRCGTTLQAVLVERWYEAPDSFGQWSSERNGRRKMRGQFVKWDQAKLQLVVRRIEDVNKWLIEALRGSTRCR</sequence>
<dbReference type="Proteomes" id="UP000078507">
    <property type="component" value="Unassembled WGS sequence"/>
</dbReference>
<gene>
    <name evidence="1" type="ORF">ATB98_09730</name>
</gene>
<dbReference type="EMBL" id="LNQB01000037">
    <property type="protein sequence ID" value="OAP50348.1"/>
    <property type="molecule type" value="Genomic_DNA"/>
</dbReference>
<reference evidence="1 2" key="1">
    <citation type="submission" date="2015-11" db="EMBL/GenBank/DDBJ databases">
        <title>Ensifer anhuiense sp. nov., an effective nitrogen fixation bacterium with Glycine soja.</title>
        <authorList>
            <person name="Yan H."/>
            <person name="Chen W."/>
        </authorList>
    </citation>
    <scope>NUCLEOTIDE SEQUENCE [LARGE SCALE GENOMIC DNA]</scope>
    <source>
        <strain evidence="1 2">LMG 7837</strain>
    </source>
</reference>
<organism evidence="1 2">
    <name type="scientific">Sinorhizobium saheli</name>
    <dbReference type="NCBI Taxonomy" id="36856"/>
    <lineage>
        <taxon>Bacteria</taxon>
        <taxon>Pseudomonadati</taxon>
        <taxon>Pseudomonadota</taxon>
        <taxon>Alphaproteobacteria</taxon>
        <taxon>Hyphomicrobiales</taxon>
        <taxon>Rhizobiaceae</taxon>
        <taxon>Sinorhizobium/Ensifer group</taxon>
        <taxon>Sinorhizobium</taxon>
    </lineage>
</organism>
<protein>
    <submittedName>
        <fullName evidence="1">Uncharacterized protein</fullName>
    </submittedName>
</protein>
<keyword evidence="2" id="KW-1185">Reference proteome</keyword>
<accession>A0A178YS09</accession>
<dbReference type="AlphaFoldDB" id="A0A178YS09"/>
<proteinExistence type="predicted"/>
<evidence type="ECO:0000313" key="2">
    <source>
        <dbReference type="Proteomes" id="UP000078507"/>
    </source>
</evidence>